<accession>A0ABT6L070</accession>
<evidence type="ECO:0008006" key="3">
    <source>
        <dbReference type="Google" id="ProtNLM"/>
    </source>
</evidence>
<dbReference type="EMBL" id="JARXVE010000003">
    <property type="protein sequence ID" value="MDH6195632.1"/>
    <property type="molecule type" value="Genomic_DNA"/>
</dbReference>
<dbReference type="SUPFAM" id="SSF55961">
    <property type="entry name" value="Bet v1-like"/>
    <property type="match status" value="1"/>
</dbReference>
<comment type="caution">
    <text evidence="1">The sequence shown here is derived from an EMBL/GenBank/DDBJ whole genome shotgun (WGS) entry which is preliminary data.</text>
</comment>
<organism evidence="1 2">
    <name type="scientific">Mycolicibacterium frederiksbergense</name>
    <dbReference type="NCBI Taxonomy" id="117567"/>
    <lineage>
        <taxon>Bacteria</taxon>
        <taxon>Bacillati</taxon>
        <taxon>Actinomycetota</taxon>
        <taxon>Actinomycetes</taxon>
        <taxon>Mycobacteriales</taxon>
        <taxon>Mycobacteriaceae</taxon>
        <taxon>Mycolicibacterium</taxon>
    </lineage>
</organism>
<proteinExistence type="predicted"/>
<evidence type="ECO:0000313" key="2">
    <source>
        <dbReference type="Proteomes" id="UP001160130"/>
    </source>
</evidence>
<dbReference type="Proteomes" id="UP001160130">
    <property type="component" value="Unassembled WGS sequence"/>
</dbReference>
<protein>
    <recommendedName>
        <fullName evidence="3">SRPBCC family protein</fullName>
    </recommendedName>
</protein>
<name>A0ABT6L070_9MYCO</name>
<keyword evidence="2" id="KW-1185">Reference proteome</keyword>
<evidence type="ECO:0000313" key="1">
    <source>
        <dbReference type="EMBL" id="MDH6195632.1"/>
    </source>
</evidence>
<gene>
    <name evidence="1" type="ORF">M2272_002272</name>
</gene>
<sequence length="73" mass="7924">MFDLPVTLHYELVSGLPFRDYTGQITVEPIADGSRISTEISFRTVIPSTQFLVAIAIRVASARASRAAGQRAS</sequence>
<reference evidence="1 2" key="1">
    <citation type="submission" date="2023-04" db="EMBL/GenBank/DDBJ databases">
        <title>Forest soil microbial communities from Buena Vista Peninsula, Colon Province, Panama.</title>
        <authorList>
            <person name="Bouskill N."/>
        </authorList>
    </citation>
    <scope>NUCLEOTIDE SEQUENCE [LARGE SCALE GENOMIC DNA]</scope>
    <source>
        <strain evidence="1 2">AC80</strain>
    </source>
</reference>